<feature type="region of interest" description="Disordered" evidence="1">
    <location>
        <begin position="19"/>
        <end position="38"/>
    </location>
</feature>
<dbReference type="AlphaFoldDB" id="A0A193FYM3"/>
<evidence type="ECO:0000256" key="1">
    <source>
        <dbReference type="SAM" id="MobiDB-lite"/>
    </source>
</evidence>
<reference evidence="2 3" key="1">
    <citation type="submission" date="2016-06" db="EMBL/GenBank/DDBJ databases">
        <title>Complete genome sequences of Bordetella bronchialis and Bordetella flabilis.</title>
        <authorList>
            <person name="LiPuma J.J."/>
            <person name="Spilker T."/>
        </authorList>
    </citation>
    <scope>NUCLEOTIDE SEQUENCE [LARGE SCALE GENOMIC DNA]</scope>
    <source>
        <strain evidence="2 3">AU17976</strain>
    </source>
</reference>
<dbReference type="SUPFAM" id="SSF55486">
    <property type="entry name" value="Metalloproteases ('zincins'), catalytic domain"/>
    <property type="match status" value="1"/>
</dbReference>
<gene>
    <name evidence="2" type="ORF">BAU08_13870</name>
</gene>
<evidence type="ECO:0000313" key="2">
    <source>
        <dbReference type="EMBL" id="ANN72286.1"/>
    </source>
</evidence>
<evidence type="ECO:0000313" key="3">
    <source>
        <dbReference type="Proteomes" id="UP000092213"/>
    </source>
</evidence>
<dbReference type="Proteomes" id="UP000092213">
    <property type="component" value="Chromosome"/>
</dbReference>
<proteinExistence type="predicted"/>
<dbReference type="EMBL" id="CP016171">
    <property type="protein sequence ID" value="ANN72286.1"/>
    <property type="molecule type" value="Genomic_DNA"/>
</dbReference>
<accession>A0A193FYM3</accession>
<organism evidence="2 3">
    <name type="scientific">Bordetella bronchialis</name>
    <dbReference type="NCBI Taxonomy" id="463025"/>
    <lineage>
        <taxon>Bacteria</taxon>
        <taxon>Pseudomonadati</taxon>
        <taxon>Pseudomonadota</taxon>
        <taxon>Betaproteobacteria</taxon>
        <taxon>Burkholderiales</taxon>
        <taxon>Alcaligenaceae</taxon>
        <taxon>Bordetella</taxon>
    </lineage>
</organism>
<sequence>MPHYPPETTEAVAAQVQSRVARRGADGGQGDAAGAETGGRYTLGRQLLRGAATPYRRSDRDPLYRPLRIFSIDPATHRLDGAVATVNVPYEPLAPGPRGALFEVDNGDESTGQSYRQANLDEHRVLMEDGYAPSLADPRFHQQMVYAVCSNVYAGFRLALGRDLSWGFGEDGTVGRLRIKPHYKEEANAYYWTDGRQGELRFGYFRASDHPTDNSLPGGFVFTCLSHDIVSHELTHALLDGLRPNFRIPSGTDVLGFHEGFADLVAVFQHFSYPEIVRTAIRRSRGMLRQADLLTELGHQFGYAAGRARPLRDVVEGAEPTTYHPGMEAHDMGLLLVRAVVEAFITVFERKTRQYVRLASGGTGVLAPGELPYDLQTILAEKASQLAGQFLGICIRAIDYCPPVGITLGDYLRALITADHGLVPDDPWDYRGALVEAFRRRNIYPRSVPNLAPDALLWRGPRMALPPVPGLDFASLRFQGDPSRSPAAEELRRQAICLGSYAVVPERLEEFGLVANGDPRLMGDRVSIPRIESVRIARRAGPDRQIVYDLVAEITQVRHVEACAEGPGFDYPGGSTIILGPEGEMRYVVIKSVVGAGRLERRRDFLASDHAKRYWKIVGDRAVPVEDLFRLLDSSGGGHPD</sequence>
<dbReference type="STRING" id="463025.BAU08_13870"/>
<dbReference type="RefSeq" id="WP_066669833.1">
    <property type="nucleotide sequence ID" value="NZ_CP016171.1"/>
</dbReference>
<dbReference type="CDD" id="cd09598">
    <property type="entry name" value="M4_like"/>
    <property type="match status" value="1"/>
</dbReference>
<evidence type="ECO:0008006" key="4">
    <source>
        <dbReference type="Google" id="ProtNLM"/>
    </source>
</evidence>
<name>A0A193FYM3_9BORD</name>
<protein>
    <recommendedName>
        <fullName evidence="4">Peptidase M4</fullName>
    </recommendedName>
</protein>